<dbReference type="InterPro" id="IPR003607">
    <property type="entry name" value="HD/PDEase_dom"/>
</dbReference>
<dbReference type="SUPFAM" id="SSF109604">
    <property type="entry name" value="HD-domain/PDEase-like"/>
    <property type="match status" value="1"/>
</dbReference>
<feature type="domain" description="HD/PDEase" evidence="1">
    <location>
        <begin position="37"/>
        <end position="157"/>
    </location>
</feature>
<name>A0A1M4TVW0_9LACT</name>
<protein>
    <recommendedName>
        <fullName evidence="1">HD/PDEase domain-containing protein</fullName>
    </recommendedName>
</protein>
<sequence>MEFVRKIWENDPEYMTIIKDLLNNEKLLELEEITHHHYTTRLSHSLFVSYVSYKLAKSRGLDYISTARAGLLHDFFLEGRHEILEMGLGSHNSAHPKIALKNAQEITEINEVEKDIILKHMFLCTLKGGVPRFKESFIVTLVDKYCAISEVSTPTREWFKEFYARLQIKVSYN</sequence>
<dbReference type="Gene3D" id="1.10.3210.10">
    <property type="entry name" value="Hypothetical protein af1432"/>
    <property type="match status" value="1"/>
</dbReference>
<gene>
    <name evidence="2" type="ORF">SAMN02745249_00530</name>
</gene>
<keyword evidence="3" id="KW-1185">Reference proteome</keyword>
<dbReference type="AlphaFoldDB" id="A0A1M4TVW0"/>
<dbReference type="Proteomes" id="UP000184128">
    <property type="component" value="Unassembled WGS sequence"/>
</dbReference>
<evidence type="ECO:0000313" key="2">
    <source>
        <dbReference type="EMBL" id="SHE48533.1"/>
    </source>
</evidence>
<dbReference type="Pfam" id="PF01966">
    <property type="entry name" value="HD"/>
    <property type="match status" value="1"/>
</dbReference>
<dbReference type="OrthoDB" id="360187at2"/>
<dbReference type="EMBL" id="FQUF01000006">
    <property type="protein sequence ID" value="SHE48533.1"/>
    <property type="molecule type" value="Genomic_DNA"/>
</dbReference>
<dbReference type="SMART" id="SM00471">
    <property type="entry name" value="HDc"/>
    <property type="match status" value="1"/>
</dbReference>
<dbReference type="InterPro" id="IPR006674">
    <property type="entry name" value="HD_domain"/>
</dbReference>
<reference evidence="2 3" key="1">
    <citation type="submission" date="2016-11" db="EMBL/GenBank/DDBJ databases">
        <authorList>
            <person name="Jaros S."/>
            <person name="Januszkiewicz K."/>
            <person name="Wedrychowicz H."/>
        </authorList>
    </citation>
    <scope>NUCLEOTIDE SEQUENCE [LARGE SCALE GENOMIC DNA]</scope>
    <source>
        <strain evidence="2 3">DSM 15692</strain>
    </source>
</reference>
<dbReference type="STRING" id="1121025.SAMN02745249_00530"/>
<organism evidence="2 3">
    <name type="scientific">Atopostipes suicloacalis DSM 15692</name>
    <dbReference type="NCBI Taxonomy" id="1121025"/>
    <lineage>
        <taxon>Bacteria</taxon>
        <taxon>Bacillati</taxon>
        <taxon>Bacillota</taxon>
        <taxon>Bacilli</taxon>
        <taxon>Lactobacillales</taxon>
        <taxon>Carnobacteriaceae</taxon>
        <taxon>Atopostipes</taxon>
    </lineage>
</organism>
<accession>A0A1M4TVW0</accession>
<proteinExistence type="predicted"/>
<dbReference type="RefSeq" id="WP_073295929.1">
    <property type="nucleotide sequence ID" value="NZ_FQUF01000006.1"/>
</dbReference>
<dbReference type="CDD" id="cd00077">
    <property type="entry name" value="HDc"/>
    <property type="match status" value="1"/>
</dbReference>
<evidence type="ECO:0000313" key="3">
    <source>
        <dbReference type="Proteomes" id="UP000184128"/>
    </source>
</evidence>
<evidence type="ECO:0000259" key="1">
    <source>
        <dbReference type="SMART" id="SM00471"/>
    </source>
</evidence>